<dbReference type="GO" id="GO:0061630">
    <property type="term" value="F:ubiquitin protein ligase activity"/>
    <property type="evidence" value="ECO:0007669"/>
    <property type="project" value="UniProtKB-EC"/>
</dbReference>
<dbReference type="Gene3D" id="3.30.2160.10">
    <property type="entry name" value="Hect, E3 ligase catalytic domain"/>
    <property type="match status" value="1"/>
</dbReference>
<feature type="non-terminal residue" evidence="12">
    <location>
        <position position="1780"/>
    </location>
</feature>
<dbReference type="OrthoDB" id="6516056at2759"/>
<dbReference type="Pfam" id="PF14377">
    <property type="entry name" value="UBM"/>
    <property type="match status" value="3"/>
</dbReference>
<dbReference type="InterPro" id="IPR035983">
    <property type="entry name" value="Hect_E3_ubiquitin_ligase"/>
</dbReference>
<dbReference type="EMBL" id="CAJPIZ010006856">
    <property type="protein sequence ID" value="CAG2109884.1"/>
    <property type="molecule type" value="Genomic_DNA"/>
</dbReference>
<feature type="region of interest" description="Disordered" evidence="10">
    <location>
        <begin position="550"/>
        <end position="569"/>
    </location>
</feature>
<evidence type="ECO:0000259" key="11">
    <source>
        <dbReference type="PROSITE" id="PS50237"/>
    </source>
</evidence>
<feature type="region of interest" description="Disordered" evidence="10">
    <location>
        <begin position="499"/>
        <end position="518"/>
    </location>
</feature>
<feature type="domain" description="HECT" evidence="11">
    <location>
        <begin position="1444"/>
        <end position="1780"/>
    </location>
</feature>
<dbReference type="Gene3D" id="6.10.250.1630">
    <property type="match status" value="1"/>
</dbReference>
<dbReference type="FunFam" id="3.30.2410.10:FF:000004">
    <property type="entry name" value="E3 ubiquitin-protein ligase HUWE1, variant"/>
    <property type="match status" value="1"/>
</dbReference>
<evidence type="ECO:0000256" key="1">
    <source>
        <dbReference type="ARBA" id="ARBA00000885"/>
    </source>
</evidence>
<comment type="similarity">
    <text evidence="8">Belongs to the UPL family. TOM1/PTR1 subfamily.</text>
</comment>
<feature type="compositionally biased region" description="Basic and acidic residues" evidence="10">
    <location>
        <begin position="1052"/>
        <end position="1064"/>
    </location>
</feature>
<evidence type="ECO:0000256" key="10">
    <source>
        <dbReference type="SAM" id="MobiDB-lite"/>
    </source>
</evidence>
<dbReference type="InterPro" id="IPR025527">
    <property type="entry name" value="HUWE1/Rev1_UBM"/>
</dbReference>
<dbReference type="EC" id="2.3.2.26" evidence="4"/>
<dbReference type="SUPFAM" id="SSF56204">
    <property type="entry name" value="Hect, E3 ligase catalytic domain"/>
    <property type="match status" value="1"/>
</dbReference>
<evidence type="ECO:0000256" key="5">
    <source>
        <dbReference type="ARBA" id="ARBA00022679"/>
    </source>
</evidence>
<accession>A0A7R9KWA4</accession>
<dbReference type="SMART" id="SM00119">
    <property type="entry name" value="HECTc"/>
    <property type="match status" value="1"/>
</dbReference>
<feature type="compositionally biased region" description="Polar residues" evidence="10">
    <location>
        <begin position="325"/>
        <end position="354"/>
    </location>
</feature>
<keyword evidence="13" id="KW-1185">Reference proteome</keyword>
<evidence type="ECO:0000256" key="7">
    <source>
        <dbReference type="ARBA" id="ARBA00023242"/>
    </source>
</evidence>
<keyword evidence="6 9" id="KW-0833">Ubl conjugation pathway</keyword>
<feature type="compositionally biased region" description="Polar residues" evidence="10">
    <location>
        <begin position="499"/>
        <end position="517"/>
    </location>
</feature>
<sequence length="1780" mass="197422">DDDDPEEDDEASGYVDHEEMNDQLFRYHDRDDGLVFDLEEMFPTSVLHVNDRLSTILPIIGDEHANGTDTTQPTVPPAPGNVSISHPLLVRHGDNTGASVLSHTAASNATAAGMLANRSHRSGRQRIYRPSLGASAANHHSWHIPTGTRHPNPPAILQRLLGPNTAQDILQLTNSTGLGAGSAPAQVILTSNDFHILATDDELFELQNPNTFMSGNSSSTLGSVPSAMLRWTEESRVLDGDSLHDCVSLIKREIIECLEKHRDEEFAEKREKKKKDDETKRLADEEAKANEPPKPETEQVNMNTEKLAASLVEQVLGPVLRTPANEPSQESVRTTPPVSMDVTETPTNGDYHSIQSDNEVTEMVCSEAQLIPEMPEMHIIPERNEMEVNHETSAQLSTPTEPVPPLPPLTLLYPNEFQAQSSEEPVNRPPPPVRCESEDIGNAITPEDLSTITNTSSEGVNVATSDEPHNELTNNTIVGSTTPEADSVVEVQTNEESITPNNITNTQMPTEGTQNSEVPEGVDPSFLAALPENIRQEVIAEHLRLQRLQQQGTAQTTAPTTQASSSATTNTFTEVNPEFLAALPPNIQEEVLAQQRAEQQRIAQQNTNPETPVDAGSFILTLPPSLRRQVLADMDDSQLALLPPEVATEAQALRQELEARHRQIQERFFSSHAGTALSRILRSAATGRMGGTRYTIHTVPPGSWPWNISGRSGTGGSNLNANSGVNAHRPAFTSSRFRGRQLLDNEALSCLLILLFVEEPKLNTIRLHRVLRNLCYHVPTRQWVIQSLLAIMEKTKELKDLNETRPRKGSNASATPNQKSAAHSMASWLSISLDAALGCRTNVFQVHRSTTGAKKSGICSVNVNTITIHPQASPLVCRHVLDTLIALAKSFPNHFLPDAHHLLTKGEDTLLSNPQTTPSGIKGPTDFWDVLVKLDSISSNRKGKSSATGLSTPNTSQSQESETGAQNVEPSPMSNIISLLSHPVIKRSSMLTDRLLRLLALISLALPANETAATTLHPLATSTPVAITNESTTETPLPQSRTTNTESSSDNNEDKRDTICDKKPIVSVNSGEGSQDKNEKIIASEEQLKLAVDVLTSKSCSEEGLEDATALLLRLSRSCSATRTVVLRLLLNGAQELGFVVCQHINSLVIELKTLNANNPEVTPNDSDNQSPEKMSKGVIHDRFTNTTVVITAPSNVKHNIAAREVQLPSMSALTAKASSQSFFLRILKVIIQLRDSIRLQKNKRNTDGVSAMEVDGQDDSLSNELHLDDLWQALSSCLLELADTPDHHAVLVLQPAVEAFFLVHAAEREPNRRRDNRSETRDQQLAHINRDIAPLSPAPEGSAGDSGSAVANLPVDTQKFLTFAETHRIVLNQILRQSSTPLADGPFAVLVDHTRILDFDVKRRYFRQELERLDDGARREDLAVHVRREHVFEDSYRELHRRVSEEWKNRFYIVFEGEEGQDAGGLLREWYTIISREIFNPMYALFTTSPGDRVTYMINSASHCNSNHLSYFKFVGRVIAKAVYDNKLLECYFTRSFYKHILGKLVKYTDMESEDYSFYQGLVFLLDHNVHELGYELTFSIEIQEFGVTEVRDLKPDGRNVVVTEDVKHEYVHLVCQEKMTGAIKKQLGSFLDGFYEIIPKRLISIFNEQELELLISGLPNVDIDDLKANTEYHKYQSSSLQIQWFWRALRSFDQADRAKFLQFVTGTSKVPLQGFGALEGMNGSQKFQIHRDDRSTDRLPSAHTCFNQLDLPAYETYDKLRLMLLKAIQECSEGFGFA</sequence>
<dbReference type="FunFam" id="3.30.2160.10:FF:000007">
    <property type="entry name" value="E3 ubiquitin-protein ligase HUWE1 isoform X2"/>
    <property type="match status" value="1"/>
</dbReference>
<feature type="region of interest" description="Disordered" evidence="10">
    <location>
        <begin position="267"/>
        <end position="301"/>
    </location>
</feature>
<feature type="compositionally biased region" description="Polar residues" evidence="10">
    <location>
        <begin position="471"/>
        <end position="480"/>
    </location>
</feature>
<keyword evidence="5" id="KW-0808">Transferase</keyword>
<feature type="region of interest" description="Disordered" evidence="10">
    <location>
        <begin position="1329"/>
        <end position="1350"/>
    </location>
</feature>
<evidence type="ECO:0000256" key="4">
    <source>
        <dbReference type="ARBA" id="ARBA00012485"/>
    </source>
</evidence>
<name>A0A7R9KWA4_9ACAR</name>
<dbReference type="PROSITE" id="PS50237">
    <property type="entry name" value="HECT"/>
    <property type="match status" value="1"/>
</dbReference>
<dbReference type="EMBL" id="OC861431">
    <property type="protein sequence ID" value="CAD7629454.1"/>
    <property type="molecule type" value="Genomic_DNA"/>
</dbReference>
<dbReference type="GO" id="GO:0005737">
    <property type="term" value="C:cytoplasm"/>
    <property type="evidence" value="ECO:0007669"/>
    <property type="project" value="TreeGrafter"/>
</dbReference>
<dbReference type="InterPro" id="IPR050409">
    <property type="entry name" value="E3_ubiq-protein_ligase"/>
</dbReference>
<evidence type="ECO:0000256" key="2">
    <source>
        <dbReference type="ARBA" id="ARBA00004123"/>
    </source>
</evidence>
<feature type="region of interest" description="Disordered" evidence="10">
    <location>
        <begin position="459"/>
        <end position="480"/>
    </location>
</feature>
<evidence type="ECO:0000256" key="8">
    <source>
        <dbReference type="ARBA" id="ARBA00034494"/>
    </source>
</evidence>
<protein>
    <recommendedName>
        <fullName evidence="4">HECT-type E3 ubiquitin transferase</fullName>
        <ecNumber evidence="4">2.3.2.26</ecNumber>
    </recommendedName>
</protein>
<keyword evidence="7" id="KW-0539">Nucleus</keyword>
<evidence type="ECO:0000313" key="12">
    <source>
        <dbReference type="EMBL" id="CAD7629454.1"/>
    </source>
</evidence>
<comment type="pathway">
    <text evidence="3">Protein modification; protein ubiquitination.</text>
</comment>
<dbReference type="GO" id="GO:0000209">
    <property type="term" value="P:protein polyubiquitination"/>
    <property type="evidence" value="ECO:0007669"/>
    <property type="project" value="TreeGrafter"/>
</dbReference>
<evidence type="ECO:0000256" key="9">
    <source>
        <dbReference type="PROSITE-ProRule" id="PRU00104"/>
    </source>
</evidence>
<evidence type="ECO:0000313" key="13">
    <source>
        <dbReference type="Proteomes" id="UP000759131"/>
    </source>
</evidence>
<dbReference type="FunFam" id="3.90.1750.10:FF:000003">
    <property type="entry name" value="E3 ubiquitin-protein ligase UPL1"/>
    <property type="match status" value="1"/>
</dbReference>
<dbReference type="Pfam" id="PF00632">
    <property type="entry name" value="HECT"/>
    <property type="match status" value="1"/>
</dbReference>
<dbReference type="GO" id="GO:0005634">
    <property type="term" value="C:nucleus"/>
    <property type="evidence" value="ECO:0007669"/>
    <property type="project" value="UniProtKB-SubCell"/>
</dbReference>
<proteinExistence type="inferred from homology"/>
<feature type="region of interest" description="Disordered" evidence="10">
    <location>
        <begin position="940"/>
        <end position="971"/>
    </location>
</feature>
<dbReference type="InterPro" id="IPR000569">
    <property type="entry name" value="HECT_dom"/>
</dbReference>
<evidence type="ECO:0000256" key="3">
    <source>
        <dbReference type="ARBA" id="ARBA00004906"/>
    </source>
</evidence>
<reference evidence="12" key="1">
    <citation type="submission" date="2020-11" db="EMBL/GenBank/DDBJ databases">
        <authorList>
            <person name="Tran Van P."/>
        </authorList>
    </citation>
    <scope>NUCLEOTIDE SEQUENCE</scope>
</reference>
<feature type="region of interest" description="Disordered" evidence="10">
    <location>
        <begin position="322"/>
        <end position="354"/>
    </location>
</feature>
<dbReference type="GO" id="GO:0009966">
    <property type="term" value="P:regulation of signal transduction"/>
    <property type="evidence" value="ECO:0007669"/>
    <property type="project" value="UniProtKB-ARBA"/>
</dbReference>
<dbReference type="Proteomes" id="UP000759131">
    <property type="component" value="Unassembled WGS sequence"/>
</dbReference>
<feature type="compositionally biased region" description="Polar residues" evidence="10">
    <location>
        <begin position="1023"/>
        <end position="1050"/>
    </location>
</feature>
<dbReference type="PANTHER" id="PTHR11254">
    <property type="entry name" value="HECT DOMAIN UBIQUITIN-PROTEIN LIGASE"/>
    <property type="match status" value="1"/>
</dbReference>
<feature type="compositionally biased region" description="Basic and acidic residues" evidence="10">
    <location>
        <begin position="267"/>
        <end position="297"/>
    </location>
</feature>
<dbReference type="Gene3D" id="3.30.2410.10">
    <property type="entry name" value="Hect, E3 ligase catalytic domain"/>
    <property type="match status" value="1"/>
</dbReference>
<dbReference type="GO" id="GO:0006511">
    <property type="term" value="P:ubiquitin-dependent protein catabolic process"/>
    <property type="evidence" value="ECO:0007669"/>
    <property type="project" value="TreeGrafter"/>
</dbReference>
<dbReference type="CDD" id="cd00078">
    <property type="entry name" value="HECTc"/>
    <property type="match status" value="1"/>
</dbReference>
<organism evidence="12">
    <name type="scientific">Medioppia subpectinata</name>
    <dbReference type="NCBI Taxonomy" id="1979941"/>
    <lineage>
        <taxon>Eukaryota</taxon>
        <taxon>Metazoa</taxon>
        <taxon>Ecdysozoa</taxon>
        <taxon>Arthropoda</taxon>
        <taxon>Chelicerata</taxon>
        <taxon>Arachnida</taxon>
        <taxon>Acari</taxon>
        <taxon>Acariformes</taxon>
        <taxon>Sarcoptiformes</taxon>
        <taxon>Oribatida</taxon>
        <taxon>Brachypylina</taxon>
        <taxon>Oppioidea</taxon>
        <taxon>Oppiidae</taxon>
        <taxon>Medioppia</taxon>
    </lineage>
</organism>
<dbReference type="Gene3D" id="3.90.1750.10">
    <property type="entry name" value="Hect, E3 ligase catalytic domains"/>
    <property type="match status" value="1"/>
</dbReference>
<dbReference type="PANTHER" id="PTHR11254:SF67">
    <property type="entry name" value="E3 UBIQUITIN-PROTEIN LIGASE HUWE1"/>
    <property type="match status" value="1"/>
</dbReference>
<feature type="region of interest" description="Disordered" evidence="10">
    <location>
        <begin position="1023"/>
        <end position="1079"/>
    </location>
</feature>
<gene>
    <name evidence="12" type="ORF">OSB1V03_LOCUS9871</name>
</gene>
<comment type="subcellular location">
    <subcellularLocation>
        <location evidence="2">Nucleus</location>
    </subcellularLocation>
</comment>
<comment type="catalytic activity">
    <reaction evidence="1">
        <text>S-ubiquitinyl-[E2 ubiquitin-conjugating enzyme]-L-cysteine + [acceptor protein]-L-lysine = [E2 ubiquitin-conjugating enzyme]-L-cysteine + N(6)-ubiquitinyl-[acceptor protein]-L-lysine.</text>
        <dbReference type="EC" id="2.3.2.26"/>
    </reaction>
</comment>
<evidence type="ECO:0000256" key="6">
    <source>
        <dbReference type="ARBA" id="ARBA00022786"/>
    </source>
</evidence>
<feature type="active site" description="Glycyl thioester intermediate" evidence="9">
    <location>
        <position position="1747"/>
    </location>
</feature>